<comment type="subcellular location">
    <subcellularLocation>
        <location evidence="1">Cell membrane</location>
        <topology evidence="1">Multi-pass membrane protein</topology>
    </subcellularLocation>
</comment>
<comment type="caution">
    <text evidence="10">The sequence shown here is derived from an EMBL/GenBank/DDBJ whole genome shotgun (WGS) entry which is preliminary data.</text>
</comment>
<dbReference type="Pfam" id="PF00854">
    <property type="entry name" value="PTR2"/>
    <property type="match status" value="1"/>
</dbReference>
<feature type="domain" description="Major facilitator superfamily (MFS) profile" evidence="9">
    <location>
        <begin position="13"/>
        <end position="471"/>
    </location>
</feature>
<feature type="transmembrane region" description="Helical" evidence="8">
    <location>
        <begin position="323"/>
        <end position="341"/>
    </location>
</feature>
<evidence type="ECO:0000256" key="8">
    <source>
        <dbReference type="SAM" id="Phobius"/>
    </source>
</evidence>
<dbReference type="InterPro" id="IPR050171">
    <property type="entry name" value="MFS_Transporters"/>
</dbReference>
<feature type="transmembrane region" description="Helical" evidence="8">
    <location>
        <begin position="169"/>
        <end position="191"/>
    </location>
</feature>
<name>A0ABV9EJ75_9ACTN</name>
<feature type="transmembrane region" description="Helical" evidence="8">
    <location>
        <begin position="281"/>
        <end position="303"/>
    </location>
</feature>
<keyword evidence="4" id="KW-1003">Cell membrane</keyword>
<evidence type="ECO:0000256" key="4">
    <source>
        <dbReference type="ARBA" id="ARBA00022475"/>
    </source>
</evidence>
<keyword evidence="6 8" id="KW-1133">Transmembrane helix</keyword>
<evidence type="ECO:0000256" key="1">
    <source>
        <dbReference type="ARBA" id="ARBA00004651"/>
    </source>
</evidence>
<evidence type="ECO:0000256" key="2">
    <source>
        <dbReference type="ARBA" id="ARBA00005982"/>
    </source>
</evidence>
<keyword evidence="7 8" id="KW-0472">Membrane</keyword>
<feature type="transmembrane region" description="Helical" evidence="8">
    <location>
        <begin position="447"/>
        <end position="467"/>
    </location>
</feature>
<feature type="transmembrane region" description="Helical" evidence="8">
    <location>
        <begin position="212"/>
        <end position="230"/>
    </location>
</feature>
<feature type="transmembrane region" description="Helical" evidence="8">
    <location>
        <begin position="419"/>
        <end position="441"/>
    </location>
</feature>
<dbReference type="SUPFAM" id="SSF103473">
    <property type="entry name" value="MFS general substrate transporter"/>
    <property type="match status" value="1"/>
</dbReference>
<feature type="transmembrane region" description="Helical" evidence="8">
    <location>
        <begin position="242"/>
        <end position="261"/>
    </location>
</feature>
<keyword evidence="11" id="KW-1185">Reference proteome</keyword>
<reference evidence="11" key="1">
    <citation type="journal article" date="2019" name="Int. J. Syst. Evol. Microbiol.">
        <title>The Global Catalogue of Microorganisms (GCM) 10K type strain sequencing project: providing services to taxonomists for standard genome sequencing and annotation.</title>
        <authorList>
            <consortium name="The Broad Institute Genomics Platform"/>
            <consortium name="The Broad Institute Genome Sequencing Center for Infectious Disease"/>
            <person name="Wu L."/>
            <person name="Ma J."/>
        </authorList>
    </citation>
    <scope>NUCLEOTIDE SEQUENCE [LARGE SCALE GENOMIC DNA]</scope>
    <source>
        <strain evidence="11">CCUG 49560</strain>
    </source>
</reference>
<feature type="transmembrane region" description="Helical" evidence="8">
    <location>
        <begin position="23"/>
        <end position="40"/>
    </location>
</feature>
<dbReference type="RefSeq" id="WP_262840727.1">
    <property type="nucleotide sequence ID" value="NZ_JANZYP010000002.1"/>
</dbReference>
<dbReference type="PROSITE" id="PS01022">
    <property type="entry name" value="PTR2_1"/>
    <property type="match status" value="1"/>
</dbReference>
<evidence type="ECO:0000256" key="6">
    <source>
        <dbReference type="ARBA" id="ARBA00022989"/>
    </source>
</evidence>
<evidence type="ECO:0000256" key="3">
    <source>
        <dbReference type="ARBA" id="ARBA00022448"/>
    </source>
</evidence>
<dbReference type="InterPro" id="IPR036259">
    <property type="entry name" value="MFS_trans_sf"/>
</dbReference>
<dbReference type="InterPro" id="IPR005279">
    <property type="entry name" value="Dipep/tripep_permease"/>
</dbReference>
<keyword evidence="3" id="KW-0813">Transport</keyword>
<dbReference type="CDD" id="cd17346">
    <property type="entry name" value="MFS_DtpA_like"/>
    <property type="match status" value="1"/>
</dbReference>
<evidence type="ECO:0000259" key="9">
    <source>
        <dbReference type="PROSITE" id="PS50850"/>
    </source>
</evidence>
<feature type="transmembrane region" description="Helical" evidence="8">
    <location>
        <begin position="52"/>
        <end position="71"/>
    </location>
</feature>
<dbReference type="Gene3D" id="1.20.1250.20">
    <property type="entry name" value="MFS general substrate transporter like domains"/>
    <property type="match status" value="1"/>
</dbReference>
<dbReference type="Proteomes" id="UP001595891">
    <property type="component" value="Unassembled WGS sequence"/>
</dbReference>
<feature type="transmembrane region" description="Helical" evidence="8">
    <location>
        <begin position="140"/>
        <end position="163"/>
    </location>
</feature>
<dbReference type="EMBL" id="JBHSFN010000010">
    <property type="protein sequence ID" value="MFC4587954.1"/>
    <property type="molecule type" value="Genomic_DNA"/>
</dbReference>
<sequence length="503" mass="53298">MSTWSRYPRWFATLFLTDMWERFSFYGMQAILVLYAVTPADRGGLGLPAPTAAALFGAYMATVFLLAQPGGWLGDRVLGERRAIMYGGGLITAGHACMALPVTGSAYAGLTLIAIGTGLLKPSLSALLTRFYGEAVKREAAFSIFYMSIQVSAMLAPLVTGFLGEYVSWHAGFGAAAVGMAFGVVQFARGARHFAGQGDRPARPASSAELAVLYRRVAVAGAVAAVLVTADVVSGAFSIEHVLMVLGLISLVAPPLCLRALKRHPAMSPGDRKRLGAATWLLLSSALFWMVVSQAGSLLSLFARDHVDRSVGGFTVPTGWLQSTTPLVILVVAPAFAWTWLRLGDRWGVRQKFVLGLLLAGSSFVVMFGAATSAGAGRVPIVWLLAVFFLQACGEIALGPVGLSAVADAAPPAFRVRMMGLYWLFVAFGASLGSIVVRLSATISPAAYYLIVGTALLASAVAMALFGRGVSRQFAAKRTELRESPPFVLTSIAHQSVSHQEER</sequence>
<feature type="transmembrane region" description="Helical" evidence="8">
    <location>
        <begin position="381"/>
        <end position="407"/>
    </location>
</feature>
<dbReference type="InterPro" id="IPR000109">
    <property type="entry name" value="POT_fam"/>
</dbReference>
<gene>
    <name evidence="10" type="ORF">ACFO8L_17820</name>
</gene>
<feature type="transmembrane region" description="Helical" evidence="8">
    <location>
        <begin position="83"/>
        <end position="101"/>
    </location>
</feature>
<evidence type="ECO:0000256" key="7">
    <source>
        <dbReference type="ARBA" id="ARBA00023136"/>
    </source>
</evidence>
<dbReference type="PANTHER" id="PTHR23517">
    <property type="entry name" value="RESISTANCE PROTEIN MDTM, PUTATIVE-RELATED-RELATED"/>
    <property type="match status" value="1"/>
</dbReference>
<accession>A0ABV9EJ75</accession>
<protein>
    <submittedName>
        <fullName evidence="10">Peptide MFS transporter</fullName>
    </submittedName>
</protein>
<evidence type="ECO:0000313" key="11">
    <source>
        <dbReference type="Proteomes" id="UP001595891"/>
    </source>
</evidence>
<feature type="transmembrane region" description="Helical" evidence="8">
    <location>
        <begin position="107"/>
        <end position="128"/>
    </location>
</feature>
<keyword evidence="5 8" id="KW-0812">Transmembrane</keyword>
<proteinExistence type="inferred from homology"/>
<evidence type="ECO:0000256" key="5">
    <source>
        <dbReference type="ARBA" id="ARBA00022692"/>
    </source>
</evidence>
<dbReference type="InterPro" id="IPR018456">
    <property type="entry name" value="PTR2_symporter_CS"/>
</dbReference>
<dbReference type="PROSITE" id="PS50850">
    <property type="entry name" value="MFS"/>
    <property type="match status" value="1"/>
</dbReference>
<dbReference type="NCBIfam" id="TIGR00924">
    <property type="entry name" value="yjdL_sub1_fam"/>
    <property type="match status" value="1"/>
</dbReference>
<feature type="transmembrane region" description="Helical" evidence="8">
    <location>
        <begin position="353"/>
        <end position="375"/>
    </location>
</feature>
<evidence type="ECO:0000313" key="10">
    <source>
        <dbReference type="EMBL" id="MFC4587954.1"/>
    </source>
</evidence>
<dbReference type="InterPro" id="IPR020846">
    <property type="entry name" value="MFS_dom"/>
</dbReference>
<organism evidence="10 11">
    <name type="scientific">Sphaerisporangium corydalis</name>
    <dbReference type="NCBI Taxonomy" id="1441875"/>
    <lineage>
        <taxon>Bacteria</taxon>
        <taxon>Bacillati</taxon>
        <taxon>Actinomycetota</taxon>
        <taxon>Actinomycetes</taxon>
        <taxon>Streptosporangiales</taxon>
        <taxon>Streptosporangiaceae</taxon>
        <taxon>Sphaerisporangium</taxon>
    </lineage>
</organism>
<dbReference type="PANTHER" id="PTHR23517:SF15">
    <property type="entry name" value="PROTON-DEPENDENT OLIGOPEPTIDE FAMILY TRANSPORT PROTEIN"/>
    <property type="match status" value="1"/>
</dbReference>
<comment type="similarity">
    <text evidence="2">Belongs to the major facilitator superfamily. Proton-dependent oligopeptide transporter (POT/PTR) (TC 2.A.17) family.</text>
</comment>